<dbReference type="EMBL" id="JAHRHJ020000009">
    <property type="protein sequence ID" value="KAH9300368.1"/>
    <property type="molecule type" value="Genomic_DNA"/>
</dbReference>
<feature type="compositionally biased region" description="Polar residues" evidence="1">
    <location>
        <begin position="223"/>
        <end position="234"/>
    </location>
</feature>
<keyword evidence="3" id="KW-1185">Reference proteome</keyword>
<comment type="caution">
    <text evidence="2">The sequence shown here is derived from an EMBL/GenBank/DDBJ whole genome shotgun (WGS) entry which is preliminary data.</text>
</comment>
<feature type="non-terminal residue" evidence="2">
    <location>
        <position position="1"/>
    </location>
</feature>
<protein>
    <submittedName>
        <fullName evidence="2">Uncharacterized protein</fullName>
    </submittedName>
</protein>
<name>A0AA38FF88_TAXCH</name>
<evidence type="ECO:0000313" key="3">
    <source>
        <dbReference type="Proteomes" id="UP000824469"/>
    </source>
</evidence>
<reference evidence="2 3" key="1">
    <citation type="journal article" date="2021" name="Nat. Plants">
        <title>The Taxus genome provides insights into paclitaxel biosynthesis.</title>
        <authorList>
            <person name="Xiong X."/>
            <person name="Gou J."/>
            <person name="Liao Q."/>
            <person name="Li Y."/>
            <person name="Zhou Q."/>
            <person name="Bi G."/>
            <person name="Li C."/>
            <person name="Du R."/>
            <person name="Wang X."/>
            <person name="Sun T."/>
            <person name="Guo L."/>
            <person name="Liang H."/>
            <person name="Lu P."/>
            <person name="Wu Y."/>
            <person name="Zhang Z."/>
            <person name="Ro D.K."/>
            <person name="Shang Y."/>
            <person name="Huang S."/>
            <person name="Yan J."/>
        </authorList>
    </citation>
    <scope>NUCLEOTIDE SEQUENCE [LARGE SCALE GENOMIC DNA]</scope>
    <source>
        <strain evidence="2">Ta-2019</strain>
    </source>
</reference>
<accession>A0AA38FF88</accession>
<organism evidence="2 3">
    <name type="scientific">Taxus chinensis</name>
    <name type="common">Chinese yew</name>
    <name type="synonym">Taxus wallichiana var. chinensis</name>
    <dbReference type="NCBI Taxonomy" id="29808"/>
    <lineage>
        <taxon>Eukaryota</taxon>
        <taxon>Viridiplantae</taxon>
        <taxon>Streptophyta</taxon>
        <taxon>Embryophyta</taxon>
        <taxon>Tracheophyta</taxon>
        <taxon>Spermatophyta</taxon>
        <taxon>Pinopsida</taxon>
        <taxon>Pinidae</taxon>
        <taxon>Conifers II</taxon>
        <taxon>Cupressales</taxon>
        <taxon>Taxaceae</taxon>
        <taxon>Taxus</taxon>
    </lineage>
</organism>
<dbReference type="Proteomes" id="UP000824469">
    <property type="component" value="Unassembled WGS sequence"/>
</dbReference>
<evidence type="ECO:0000313" key="2">
    <source>
        <dbReference type="EMBL" id="KAH9300368.1"/>
    </source>
</evidence>
<sequence length="303" mass="33253">VTFAGALWDFQVLAALGAQHMEEKSECETQEEASSLSLTQALTVPVPILVSRFRNKREVELVMEASKFAVNFDDVLEKYEMISVRAQALKEAWDNLWVSQEPLLVAAIPLIGEKMSGINRMRAHLMKKMDAIIERLQELRMDGIDRLATDKLFLSELEQELAKRINIVCTEGSIQKLSGKMADFINSLTTRLELSKQTMCDPTAQNADCDSLNKTVKPDQDTGPITNISMQCQEQMMGKDSASTSASKAPDSQEKSSGQTGKALDTSVVGTCFASGGLAHNDMDMIAQCHSSVASEEQLPDLG</sequence>
<feature type="compositionally biased region" description="Polar residues" evidence="1">
    <location>
        <begin position="203"/>
        <end position="214"/>
    </location>
</feature>
<feature type="region of interest" description="Disordered" evidence="1">
    <location>
        <begin position="203"/>
        <end position="262"/>
    </location>
</feature>
<dbReference type="AlphaFoldDB" id="A0AA38FF88"/>
<dbReference type="OMA" id="RINIVCT"/>
<evidence type="ECO:0000256" key="1">
    <source>
        <dbReference type="SAM" id="MobiDB-lite"/>
    </source>
</evidence>
<gene>
    <name evidence="2" type="ORF">KI387_011951</name>
</gene>
<proteinExistence type="predicted"/>